<reference evidence="3 4" key="1">
    <citation type="submission" date="2018-08" db="EMBL/GenBank/DDBJ databases">
        <title>Genome and evolution of the arbuscular mycorrhizal fungus Diversispora epigaea (formerly Glomus versiforme) and its bacterial endosymbionts.</title>
        <authorList>
            <person name="Sun X."/>
            <person name="Fei Z."/>
            <person name="Harrison M."/>
        </authorList>
    </citation>
    <scope>NUCLEOTIDE SEQUENCE [LARGE SCALE GENOMIC DNA]</scope>
    <source>
        <strain evidence="3 4">IT104</strain>
    </source>
</reference>
<organism evidence="3 4">
    <name type="scientific">Diversispora epigaea</name>
    <dbReference type="NCBI Taxonomy" id="1348612"/>
    <lineage>
        <taxon>Eukaryota</taxon>
        <taxon>Fungi</taxon>
        <taxon>Fungi incertae sedis</taxon>
        <taxon>Mucoromycota</taxon>
        <taxon>Glomeromycotina</taxon>
        <taxon>Glomeromycetes</taxon>
        <taxon>Diversisporales</taxon>
        <taxon>Diversisporaceae</taxon>
        <taxon>Diversispora</taxon>
    </lineage>
</organism>
<dbReference type="PANTHER" id="PTHR13844">
    <property type="entry name" value="SWI/SNF-RELATED MATRIX-ASSOCIATED ACTIN-DEPENDENT REGULATOR OF CHROMATIN SUBFAMILY D"/>
    <property type="match status" value="1"/>
</dbReference>
<dbReference type="EMBL" id="PQFF01000144">
    <property type="protein sequence ID" value="RHZ78978.1"/>
    <property type="molecule type" value="Genomic_DNA"/>
</dbReference>
<feature type="domain" description="DM2" evidence="2">
    <location>
        <begin position="334"/>
        <end position="411"/>
    </location>
</feature>
<feature type="compositionally biased region" description="Low complexity" evidence="1">
    <location>
        <begin position="80"/>
        <end position="99"/>
    </location>
</feature>
<sequence length="570" mass="66097">MNQQQRKLIPMNTPGYSTPSSSTSSSDQYNQFGQNVFTTPGILPPQHHTTPHAQHTPHIQQQLPRYPYQTTMQRYPSLGQPQQQQQPQFVQQHAQHSQQLKMNNPGQSTQPRYLPTVTNMNNMVNMANMQGGQGMIPNSQTIIRKRNIADNSALNVQQAKKKRTIDRNIPEKLDTLVPESRLYTELQEFEKRLDTTIMRKKMEITESLSKPMKVKRTLRVFISNTSSNQHPVQSEGGNELDYNDASNIPAWTLKIEGRLLDAPNAPKTPKPSTHKFSHFFKSVIVELDRDPEAYPEGNLIEWNKTPDSDEVDGFEIKRKGDVNLKAKIFLNLDQQPPRYKLSPELSEILDLQEETKSGIIMALWQYIKHNNLQDNEDKRIINNDARLTDVFKIPRIAFPQIPELINRHLLPFDPMAIDYTIRVDKEYHQSRYAYDIEVEVDDPNKAKLTSIVTNVVNQKEIQILDDKIVQCVQSINNSKTKRDFLLNFSNSPVEFINKWVASQSRDLEVIMGESKVNLEEQRRSEFYRQNWVNEAIFHYTAAQNQKRIQDLMTNSNNSNNRMDHRLLQNK</sequence>
<gene>
    <name evidence="3" type="ORF">Glove_153g22</name>
</gene>
<dbReference type="CDD" id="cd10568">
    <property type="entry name" value="SWIB_like"/>
    <property type="match status" value="1"/>
</dbReference>
<dbReference type="OrthoDB" id="10263741at2759"/>
<protein>
    <recommendedName>
        <fullName evidence="2">DM2 domain-containing protein</fullName>
    </recommendedName>
</protein>
<evidence type="ECO:0000256" key="1">
    <source>
        <dbReference type="SAM" id="MobiDB-lite"/>
    </source>
</evidence>
<feature type="compositionally biased region" description="Polar residues" evidence="1">
    <location>
        <begin position="100"/>
        <end position="109"/>
    </location>
</feature>
<dbReference type="PROSITE" id="PS51925">
    <property type="entry name" value="SWIB_MDM2"/>
    <property type="match status" value="1"/>
</dbReference>
<accession>A0A397IX55</accession>
<evidence type="ECO:0000313" key="4">
    <source>
        <dbReference type="Proteomes" id="UP000266861"/>
    </source>
</evidence>
<dbReference type="InterPro" id="IPR036885">
    <property type="entry name" value="SWIB_MDM2_dom_sf"/>
</dbReference>
<dbReference type="Proteomes" id="UP000266861">
    <property type="component" value="Unassembled WGS sequence"/>
</dbReference>
<dbReference type="SMART" id="SM00151">
    <property type="entry name" value="SWIB"/>
    <property type="match status" value="1"/>
</dbReference>
<dbReference type="InterPro" id="IPR019835">
    <property type="entry name" value="SWIB_domain"/>
</dbReference>
<dbReference type="SUPFAM" id="SSF47592">
    <property type="entry name" value="SWIB/MDM2 domain"/>
    <property type="match status" value="1"/>
</dbReference>
<dbReference type="AlphaFoldDB" id="A0A397IX55"/>
<comment type="caution">
    <text evidence="3">The sequence shown here is derived from an EMBL/GenBank/DDBJ whole genome shotgun (WGS) entry which is preliminary data.</text>
</comment>
<name>A0A397IX55_9GLOM</name>
<evidence type="ECO:0000313" key="3">
    <source>
        <dbReference type="EMBL" id="RHZ78978.1"/>
    </source>
</evidence>
<feature type="compositionally biased region" description="Low complexity" evidence="1">
    <location>
        <begin position="17"/>
        <end position="26"/>
    </location>
</feature>
<dbReference type="Pfam" id="PF02201">
    <property type="entry name" value="SWIB"/>
    <property type="match status" value="1"/>
</dbReference>
<feature type="region of interest" description="Disordered" evidence="1">
    <location>
        <begin position="1"/>
        <end position="28"/>
    </location>
</feature>
<dbReference type="Gene3D" id="1.10.245.10">
    <property type="entry name" value="SWIB/MDM2 domain"/>
    <property type="match status" value="1"/>
</dbReference>
<dbReference type="STRING" id="1348612.A0A397IX55"/>
<proteinExistence type="predicted"/>
<dbReference type="InterPro" id="IPR003121">
    <property type="entry name" value="SWIB_MDM2_domain"/>
</dbReference>
<evidence type="ECO:0000259" key="2">
    <source>
        <dbReference type="PROSITE" id="PS51925"/>
    </source>
</evidence>
<feature type="region of interest" description="Disordered" evidence="1">
    <location>
        <begin position="78"/>
        <end position="109"/>
    </location>
</feature>
<keyword evidence="4" id="KW-1185">Reference proteome</keyword>